<dbReference type="Proteomes" id="UP000266861">
    <property type="component" value="Unassembled WGS sequence"/>
</dbReference>
<sequence length="99" mass="11425">MDELDFRLGPVDFAIDSRTADVTEVKHEDFYKGVAQNSVQSSQTKYQELLKPILVAYKNGNMESMVEKFLGHIVIKIGTIRWKVYKRSSELRLNLSFVL</sequence>
<proteinExistence type="predicted"/>
<accession>A0A397G2Q9</accession>
<evidence type="ECO:0000313" key="2">
    <source>
        <dbReference type="Proteomes" id="UP000266861"/>
    </source>
</evidence>
<evidence type="ECO:0000313" key="1">
    <source>
        <dbReference type="EMBL" id="RHZ45321.1"/>
    </source>
</evidence>
<dbReference type="OrthoDB" id="2414517at2759"/>
<dbReference type="EMBL" id="PQFF01000550">
    <property type="protein sequence ID" value="RHZ45321.1"/>
    <property type="molecule type" value="Genomic_DNA"/>
</dbReference>
<comment type="caution">
    <text evidence="1">The sequence shown here is derived from an EMBL/GenBank/DDBJ whole genome shotgun (WGS) entry which is preliminary data.</text>
</comment>
<reference evidence="1 2" key="1">
    <citation type="submission" date="2018-08" db="EMBL/GenBank/DDBJ databases">
        <title>Genome and evolution of the arbuscular mycorrhizal fungus Diversispora epigaea (formerly Glomus versiforme) and its bacterial endosymbionts.</title>
        <authorList>
            <person name="Sun X."/>
            <person name="Fei Z."/>
            <person name="Harrison M."/>
        </authorList>
    </citation>
    <scope>NUCLEOTIDE SEQUENCE [LARGE SCALE GENOMIC DNA]</scope>
    <source>
        <strain evidence="1 2">IT104</strain>
    </source>
</reference>
<dbReference type="AlphaFoldDB" id="A0A397G2Q9"/>
<keyword evidence="2" id="KW-1185">Reference proteome</keyword>
<name>A0A397G2Q9_9GLOM</name>
<gene>
    <name evidence="1" type="ORF">Glove_681g14</name>
</gene>
<organism evidence="1 2">
    <name type="scientific">Diversispora epigaea</name>
    <dbReference type="NCBI Taxonomy" id="1348612"/>
    <lineage>
        <taxon>Eukaryota</taxon>
        <taxon>Fungi</taxon>
        <taxon>Fungi incertae sedis</taxon>
        <taxon>Mucoromycota</taxon>
        <taxon>Glomeromycotina</taxon>
        <taxon>Glomeromycetes</taxon>
        <taxon>Diversisporales</taxon>
        <taxon>Diversisporaceae</taxon>
        <taxon>Diversispora</taxon>
    </lineage>
</organism>
<protein>
    <submittedName>
        <fullName evidence="1">Uncharacterized protein</fullName>
    </submittedName>
</protein>